<accession>A0A3M2I461</accession>
<gene>
    <name evidence="1" type="ORF">EBB59_07160</name>
</gene>
<dbReference type="AlphaFoldDB" id="A0A3M2I461"/>
<comment type="caution">
    <text evidence="1">The sequence shown here is derived from an EMBL/GenBank/DDBJ whole genome shotgun (WGS) entry which is preliminary data.</text>
</comment>
<evidence type="ECO:0000313" key="1">
    <source>
        <dbReference type="EMBL" id="RMH92994.1"/>
    </source>
</evidence>
<dbReference type="Proteomes" id="UP000275012">
    <property type="component" value="Unassembled WGS sequence"/>
</dbReference>
<protein>
    <submittedName>
        <fullName evidence="1">DUF2290 domain-containing protein</fullName>
    </submittedName>
</protein>
<dbReference type="OrthoDB" id="5190544at2"/>
<organism evidence="1 2">
    <name type="scientific">Solilutibacter pythonis</name>
    <dbReference type="NCBI Taxonomy" id="2483112"/>
    <lineage>
        <taxon>Bacteria</taxon>
        <taxon>Pseudomonadati</taxon>
        <taxon>Pseudomonadota</taxon>
        <taxon>Gammaproteobacteria</taxon>
        <taxon>Lysobacterales</taxon>
        <taxon>Lysobacteraceae</taxon>
        <taxon>Solilutibacter</taxon>
    </lineage>
</organism>
<dbReference type="Pfam" id="PF10053">
    <property type="entry name" value="DUF2290"/>
    <property type="match status" value="1"/>
</dbReference>
<sequence>MNSEQVRAQIESITTLLVECSLCDEQNYPSVKHSGPHTLVTIPNDPDLSIALKSGVDYREIYHRLEETRAFNFRMLDGAIAQLLYDFVGEDLVGHRLSYFPSPTLESFQNEPELYEDDEIYADILKKNVVPFPIRFDYSSDDAKHVDIHHPRSHLTLGQYQNCRIPVFAPITPIVFVKFLLRNFYNTAYCAHEARIVIPMTFFASCITENEQGIPHFVLNRQAA</sequence>
<dbReference type="EMBL" id="RFLY01000008">
    <property type="protein sequence ID" value="RMH92994.1"/>
    <property type="molecule type" value="Genomic_DNA"/>
</dbReference>
<evidence type="ECO:0000313" key="2">
    <source>
        <dbReference type="Proteomes" id="UP000275012"/>
    </source>
</evidence>
<dbReference type="RefSeq" id="WP_122101467.1">
    <property type="nucleotide sequence ID" value="NZ_RFLY01000008.1"/>
</dbReference>
<dbReference type="InterPro" id="IPR018742">
    <property type="entry name" value="DUF2290"/>
</dbReference>
<proteinExistence type="predicted"/>
<name>A0A3M2I461_9GAMM</name>
<reference evidence="1 2" key="1">
    <citation type="submission" date="2018-10" db="EMBL/GenBank/DDBJ databases">
        <title>Proposal of Lysobacter pythonis sp. nov. isolated from royal pythons (Python regius).</title>
        <authorList>
            <person name="Hans-Juergen B."/>
            <person name="Huptas C."/>
            <person name="Sandra B."/>
            <person name="Igor L."/>
            <person name="Joachim S."/>
            <person name="Siegfried S."/>
            <person name="Mareike W."/>
            <person name="Peter K."/>
        </authorList>
    </citation>
    <scope>NUCLEOTIDE SEQUENCE [LARGE SCALE GENOMIC DNA]</scope>
    <source>
        <strain evidence="1 2">4284/11</strain>
    </source>
</reference>
<keyword evidence="2" id="KW-1185">Reference proteome</keyword>